<comment type="caution">
    <text evidence="3">The sequence shown here is derived from an EMBL/GenBank/DDBJ whole genome shotgun (WGS) entry which is preliminary data.</text>
</comment>
<organism evidence="3 4">
    <name type="scientific">Methylobacterium haplocladii</name>
    <dbReference type="NCBI Taxonomy" id="1176176"/>
    <lineage>
        <taxon>Bacteria</taxon>
        <taxon>Pseudomonadati</taxon>
        <taxon>Pseudomonadota</taxon>
        <taxon>Alphaproteobacteria</taxon>
        <taxon>Hyphomicrobiales</taxon>
        <taxon>Methylobacteriaceae</taxon>
        <taxon>Methylobacterium</taxon>
    </lineage>
</organism>
<name>A0A512IN19_9HYPH</name>
<evidence type="ECO:0000313" key="3">
    <source>
        <dbReference type="EMBL" id="GEO99091.1"/>
    </source>
</evidence>
<dbReference type="GO" id="GO:0006355">
    <property type="term" value="P:regulation of DNA-templated transcription"/>
    <property type="evidence" value="ECO:0007669"/>
    <property type="project" value="InterPro"/>
</dbReference>
<keyword evidence="2" id="KW-1277">Toxin-antitoxin system</keyword>
<dbReference type="Gene3D" id="6.10.10.120">
    <property type="entry name" value="Antitoxin ParD1-like"/>
    <property type="match status" value="1"/>
</dbReference>
<reference evidence="3 4" key="1">
    <citation type="submission" date="2019-07" db="EMBL/GenBank/DDBJ databases">
        <title>Whole genome shotgun sequence of Methylobacterium haplocladii NBRC 107714.</title>
        <authorList>
            <person name="Hosoyama A."/>
            <person name="Uohara A."/>
            <person name="Ohji S."/>
            <person name="Ichikawa N."/>
        </authorList>
    </citation>
    <scope>NUCLEOTIDE SEQUENCE [LARGE SCALE GENOMIC DNA]</scope>
    <source>
        <strain evidence="3 4">NBRC 107714</strain>
    </source>
</reference>
<keyword evidence="4" id="KW-1185">Reference proteome</keyword>
<accession>A0A512IN19</accession>
<dbReference type="InterPro" id="IPR010985">
    <property type="entry name" value="Ribbon_hlx_hlx"/>
</dbReference>
<dbReference type="PANTHER" id="PTHR36582">
    <property type="entry name" value="ANTITOXIN PARD"/>
    <property type="match status" value="1"/>
</dbReference>
<evidence type="ECO:0000256" key="2">
    <source>
        <dbReference type="ARBA" id="ARBA00022649"/>
    </source>
</evidence>
<sequence>MTAVVLHDTARTMSNTPTRNIALTLELEAYIKAQVASGHYGNASEVVRAGLRLLIERDQAVSRPRIMDNHERPTR</sequence>
<dbReference type="SUPFAM" id="SSF47598">
    <property type="entry name" value="Ribbon-helix-helix"/>
    <property type="match status" value="1"/>
</dbReference>
<gene>
    <name evidence="3" type="ORF">MHA02_14790</name>
</gene>
<proteinExistence type="inferred from homology"/>
<protein>
    <recommendedName>
        <fullName evidence="5">CopG family transcriptional regulator</fullName>
    </recommendedName>
</protein>
<dbReference type="PANTHER" id="PTHR36582:SF2">
    <property type="entry name" value="ANTITOXIN PARD"/>
    <property type="match status" value="1"/>
</dbReference>
<dbReference type="InterPro" id="IPR038296">
    <property type="entry name" value="ParD_sf"/>
</dbReference>
<evidence type="ECO:0008006" key="5">
    <source>
        <dbReference type="Google" id="ProtNLM"/>
    </source>
</evidence>
<evidence type="ECO:0000256" key="1">
    <source>
        <dbReference type="ARBA" id="ARBA00008580"/>
    </source>
</evidence>
<dbReference type="Pfam" id="PF03693">
    <property type="entry name" value="ParD_antitoxin"/>
    <property type="match status" value="1"/>
</dbReference>
<dbReference type="EMBL" id="BJZT01000014">
    <property type="protein sequence ID" value="GEO99091.1"/>
    <property type="molecule type" value="Genomic_DNA"/>
</dbReference>
<dbReference type="AlphaFoldDB" id="A0A512IN19"/>
<evidence type="ECO:0000313" key="4">
    <source>
        <dbReference type="Proteomes" id="UP000321258"/>
    </source>
</evidence>
<dbReference type="Proteomes" id="UP000321258">
    <property type="component" value="Unassembled WGS sequence"/>
</dbReference>
<comment type="similarity">
    <text evidence="1">Belongs to the ParD antitoxin family.</text>
</comment>
<dbReference type="NCBIfam" id="TIGR02606">
    <property type="entry name" value="antidote_CC2985"/>
    <property type="match status" value="1"/>
</dbReference>
<dbReference type="InterPro" id="IPR022789">
    <property type="entry name" value="ParD"/>
</dbReference>